<sequence>MTMHEISNLAENYEHLSNHYLKQEQPIYNSIENHKNCFNYIT</sequence>
<dbReference type="EMBL" id="GGEC01058142">
    <property type="protein sequence ID" value="MBX38626.1"/>
    <property type="molecule type" value="Transcribed_RNA"/>
</dbReference>
<reference evidence="1" key="1">
    <citation type="submission" date="2018-02" db="EMBL/GenBank/DDBJ databases">
        <title>Rhizophora mucronata_Transcriptome.</title>
        <authorList>
            <person name="Meera S.P."/>
            <person name="Sreeshan A."/>
            <person name="Augustine A."/>
        </authorList>
    </citation>
    <scope>NUCLEOTIDE SEQUENCE</scope>
    <source>
        <tissue evidence="1">Leaf</tissue>
    </source>
</reference>
<name>A0A2P2N870_RHIMU</name>
<proteinExistence type="predicted"/>
<protein>
    <submittedName>
        <fullName evidence="1">Uncharacterized protein</fullName>
    </submittedName>
</protein>
<organism evidence="1">
    <name type="scientific">Rhizophora mucronata</name>
    <name type="common">Asiatic mangrove</name>
    <dbReference type="NCBI Taxonomy" id="61149"/>
    <lineage>
        <taxon>Eukaryota</taxon>
        <taxon>Viridiplantae</taxon>
        <taxon>Streptophyta</taxon>
        <taxon>Embryophyta</taxon>
        <taxon>Tracheophyta</taxon>
        <taxon>Spermatophyta</taxon>
        <taxon>Magnoliopsida</taxon>
        <taxon>eudicotyledons</taxon>
        <taxon>Gunneridae</taxon>
        <taxon>Pentapetalae</taxon>
        <taxon>rosids</taxon>
        <taxon>fabids</taxon>
        <taxon>Malpighiales</taxon>
        <taxon>Rhizophoraceae</taxon>
        <taxon>Rhizophora</taxon>
    </lineage>
</organism>
<accession>A0A2P2N870</accession>
<evidence type="ECO:0000313" key="1">
    <source>
        <dbReference type="EMBL" id="MBX38626.1"/>
    </source>
</evidence>
<dbReference type="AlphaFoldDB" id="A0A2P2N870"/>